<dbReference type="RefSeq" id="WP_350243778.1">
    <property type="nucleotide sequence ID" value="NZ_CP158299.1"/>
</dbReference>
<dbReference type="AlphaFoldDB" id="A0AAU7UAJ7"/>
<proteinExistence type="predicted"/>
<protein>
    <submittedName>
        <fullName evidence="1">Uncharacterized protein</fullName>
    </submittedName>
</protein>
<name>A0AAU7UAJ7_9DEIO</name>
<dbReference type="KEGG" id="dsc:ABOD76_05375"/>
<organism evidence="1">
    <name type="scientific">Deinococcus sonorensis KR-87</name>
    <dbReference type="NCBI Taxonomy" id="694439"/>
    <lineage>
        <taxon>Bacteria</taxon>
        <taxon>Thermotogati</taxon>
        <taxon>Deinococcota</taxon>
        <taxon>Deinococci</taxon>
        <taxon>Deinococcales</taxon>
        <taxon>Deinococcaceae</taxon>
        <taxon>Deinococcus</taxon>
    </lineage>
</organism>
<dbReference type="EMBL" id="CP158299">
    <property type="protein sequence ID" value="XBV85737.1"/>
    <property type="molecule type" value="Genomic_DNA"/>
</dbReference>
<accession>A0AAU7UAJ7</accession>
<sequence>MNMTQRSALVDQLLATYRPKFPEAAELGGQVALDPDNLEFWVQYRPAVPGPIYSGGFYVSFEAVEQPNGRELAAEGLEQLLAITKSNRLPESDGGKAPALIRLTVARGWEYLSGYQQQG</sequence>
<evidence type="ECO:0000313" key="1">
    <source>
        <dbReference type="EMBL" id="XBV85737.1"/>
    </source>
</evidence>
<gene>
    <name evidence="1" type="ORF">ABOD76_05375</name>
</gene>
<reference evidence="1" key="1">
    <citation type="submission" date="2024-06" db="EMBL/GenBank/DDBJ databases">
        <title>Draft Genome Sequence of Deinococcus sonorensis Type Strain KR-87, a Biofilm Producing Representative of the Genus Deinococcus.</title>
        <authorList>
            <person name="Boren L.S."/>
            <person name="Grosso R.A."/>
            <person name="Hugenberg-Cox A.N."/>
            <person name="Hill J.T.E."/>
            <person name="Albert C.M."/>
            <person name="Tuohy J.M."/>
        </authorList>
    </citation>
    <scope>NUCLEOTIDE SEQUENCE</scope>
    <source>
        <strain evidence="1">KR-87</strain>
    </source>
</reference>